<feature type="transmembrane region" description="Helical" evidence="5">
    <location>
        <begin position="213"/>
        <end position="233"/>
    </location>
</feature>
<evidence type="ECO:0000256" key="1">
    <source>
        <dbReference type="ARBA" id="ARBA00004141"/>
    </source>
</evidence>
<reference evidence="7 8" key="1">
    <citation type="journal article" name="Sci. Rep.">
        <title>Genome-scale phylogenetic analyses confirm Olpidium as the closest living zoosporic fungus to the non-flagellated, terrestrial fungi.</title>
        <authorList>
            <person name="Chang Y."/>
            <person name="Rochon D."/>
            <person name="Sekimoto S."/>
            <person name="Wang Y."/>
            <person name="Chovatia M."/>
            <person name="Sandor L."/>
            <person name="Salamov A."/>
            <person name="Grigoriev I.V."/>
            <person name="Stajich J.E."/>
            <person name="Spatafora J.W."/>
        </authorList>
    </citation>
    <scope>NUCLEOTIDE SEQUENCE [LARGE SCALE GENOMIC DNA]</scope>
    <source>
        <strain evidence="7">S191</strain>
    </source>
</reference>
<dbReference type="Gene3D" id="1.20.1740.10">
    <property type="entry name" value="Amino acid/polyamine transporter I"/>
    <property type="match status" value="1"/>
</dbReference>
<keyword evidence="4 5" id="KW-0472">Membrane</keyword>
<organism evidence="7 8">
    <name type="scientific">Olpidium bornovanus</name>
    <dbReference type="NCBI Taxonomy" id="278681"/>
    <lineage>
        <taxon>Eukaryota</taxon>
        <taxon>Fungi</taxon>
        <taxon>Fungi incertae sedis</taxon>
        <taxon>Olpidiomycota</taxon>
        <taxon>Olpidiomycotina</taxon>
        <taxon>Olpidiomycetes</taxon>
        <taxon>Olpidiales</taxon>
        <taxon>Olpidiaceae</taxon>
        <taxon>Olpidium</taxon>
    </lineage>
</organism>
<gene>
    <name evidence="7" type="ORF">BJ554DRAFT_7006</name>
</gene>
<dbReference type="GO" id="GO:0015179">
    <property type="term" value="F:L-amino acid transmembrane transporter activity"/>
    <property type="evidence" value="ECO:0007669"/>
    <property type="project" value="TreeGrafter"/>
</dbReference>
<accession>A0A8H8A207</accession>
<feature type="transmembrane region" description="Helical" evidence="5">
    <location>
        <begin position="183"/>
        <end position="201"/>
    </location>
</feature>
<dbReference type="Proteomes" id="UP000673691">
    <property type="component" value="Unassembled WGS sequence"/>
</dbReference>
<evidence type="ECO:0000256" key="6">
    <source>
        <dbReference type="SAM" id="SignalP"/>
    </source>
</evidence>
<keyword evidence="2 5" id="KW-0812">Transmembrane</keyword>
<evidence type="ECO:0000256" key="2">
    <source>
        <dbReference type="ARBA" id="ARBA00022692"/>
    </source>
</evidence>
<dbReference type="EMBL" id="JAEFCI010000521">
    <property type="protein sequence ID" value="KAG5463486.1"/>
    <property type="molecule type" value="Genomic_DNA"/>
</dbReference>
<keyword evidence="3 5" id="KW-1133">Transmembrane helix</keyword>
<evidence type="ECO:0000313" key="7">
    <source>
        <dbReference type="EMBL" id="KAG5463486.1"/>
    </source>
</evidence>
<feature type="chain" id="PRO_5034654740" evidence="6">
    <location>
        <begin position="20"/>
        <end position="286"/>
    </location>
</feature>
<dbReference type="GO" id="GO:0016020">
    <property type="term" value="C:membrane"/>
    <property type="evidence" value="ECO:0007669"/>
    <property type="project" value="UniProtKB-SubCell"/>
</dbReference>
<keyword evidence="6" id="KW-0732">Signal</keyword>
<dbReference type="InterPro" id="IPR050598">
    <property type="entry name" value="AminoAcid_Transporter"/>
</dbReference>
<dbReference type="PANTHER" id="PTHR11785:SF512">
    <property type="entry name" value="SOBREMESA, ISOFORM B"/>
    <property type="match status" value="1"/>
</dbReference>
<proteinExistence type="predicted"/>
<comment type="caution">
    <text evidence="7">The sequence shown here is derived from an EMBL/GenBank/DDBJ whole genome shotgun (WGS) entry which is preliminary data.</text>
</comment>
<evidence type="ECO:0000256" key="5">
    <source>
        <dbReference type="SAM" id="Phobius"/>
    </source>
</evidence>
<comment type="subcellular location">
    <subcellularLocation>
        <location evidence="1">Membrane</location>
        <topology evidence="1">Multi-pass membrane protein</topology>
    </subcellularLocation>
</comment>
<feature type="signal peptide" evidence="6">
    <location>
        <begin position="1"/>
        <end position="19"/>
    </location>
</feature>
<dbReference type="InterPro" id="IPR002293">
    <property type="entry name" value="AA/rel_permease1"/>
</dbReference>
<keyword evidence="8" id="KW-1185">Reference proteome</keyword>
<sequence>MLNLSRSIGIAFLLWLASARLLFTNHIQSAGSLCYAELGTTLPQSGGEHAYLLHAYGKLPAFLFTWTAVFVIRVSVLVRFCRRGTNGPPPSPPFLTPQPHNPRGDLSDAVGGNTIFDLHQPGSAAIIAGVFGEYTACLVWAAARGTAADGPVSPAASPATTAANLTAGAYPASQAPDADVPPWIAKVIALGSIILVSVLQAMSTRLATMAQDFLTMLKLLAIGVIAAVGLVHLGRRGRVVEENFRGDLFSPKIKQWEGVPEQPTFGNLVIAFCSGKWRRVNIVTSS</sequence>
<evidence type="ECO:0000256" key="4">
    <source>
        <dbReference type="ARBA" id="ARBA00023136"/>
    </source>
</evidence>
<dbReference type="AlphaFoldDB" id="A0A8H8A207"/>
<feature type="transmembrane region" description="Helical" evidence="5">
    <location>
        <begin position="60"/>
        <end position="81"/>
    </location>
</feature>
<protein>
    <submittedName>
        <fullName evidence="7">Uncharacterized protein</fullName>
    </submittedName>
</protein>
<evidence type="ECO:0000256" key="3">
    <source>
        <dbReference type="ARBA" id="ARBA00022989"/>
    </source>
</evidence>
<name>A0A8H8A207_9FUNG</name>
<dbReference type="OrthoDB" id="5982228at2759"/>
<evidence type="ECO:0000313" key="8">
    <source>
        <dbReference type="Proteomes" id="UP000673691"/>
    </source>
</evidence>
<dbReference type="PANTHER" id="PTHR11785">
    <property type="entry name" value="AMINO ACID TRANSPORTER"/>
    <property type="match status" value="1"/>
</dbReference>
<dbReference type="Pfam" id="PF13520">
    <property type="entry name" value="AA_permease_2"/>
    <property type="match status" value="1"/>
</dbReference>